<organism evidence="2 3">
    <name type="scientific">Cylindrotheca closterium</name>
    <dbReference type="NCBI Taxonomy" id="2856"/>
    <lineage>
        <taxon>Eukaryota</taxon>
        <taxon>Sar</taxon>
        <taxon>Stramenopiles</taxon>
        <taxon>Ochrophyta</taxon>
        <taxon>Bacillariophyta</taxon>
        <taxon>Bacillariophyceae</taxon>
        <taxon>Bacillariophycidae</taxon>
        <taxon>Bacillariales</taxon>
        <taxon>Bacillariaceae</taxon>
        <taxon>Cylindrotheca</taxon>
    </lineage>
</organism>
<gene>
    <name evidence="2" type="ORF">CYCCA115_LOCUS16013</name>
</gene>
<feature type="compositionally biased region" description="Polar residues" evidence="1">
    <location>
        <begin position="69"/>
        <end position="88"/>
    </location>
</feature>
<feature type="compositionally biased region" description="Basic and acidic residues" evidence="1">
    <location>
        <begin position="520"/>
        <end position="529"/>
    </location>
</feature>
<feature type="compositionally biased region" description="Polar residues" evidence="1">
    <location>
        <begin position="533"/>
        <end position="544"/>
    </location>
</feature>
<dbReference type="EMBL" id="CAKOGP040001903">
    <property type="protein sequence ID" value="CAJ1955979.1"/>
    <property type="molecule type" value="Genomic_DNA"/>
</dbReference>
<evidence type="ECO:0000313" key="2">
    <source>
        <dbReference type="EMBL" id="CAJ1955979.1"/>
    </source>
</evidence>
<keyword evidence="3" id="KW-1185">Reference proteome</keyword>
<feature type="region of interest" description="Disordered" evidence="1">
    <location>
        <begin position="69"/>
        <end position="137"/>
    </location>
</feature>
<sequence length="557" mass="61136">MTLGVTTGFEMDDDDRGGLSACPSKDFSEASSLFINNHTSNWQFEEEGEEEDTVEDDFMTFPASENFFKNETATSPLRRSATQQQTVDGQRRSQTKNNHNNNNNNTSIMLLVDKVSASKRSGGGGGGGGEDTCSTQITDHEEDGCYTLSLASNSELGESSSPTTVQAKDEDEEGVKPKEYEDCFSGGPVEKPMMMVPLVPPVSLQQNGDGDDDDDDDNVDKRQSSSARDAMELPSYVLDDSSPVRATEEKEDHERTSSLAIATDETDSPAVEDATAVIAIHNNNNNNNHNNDTMVVGEIGAADSKVRYSKAAQEVLKEEAPVSFSSSTDKDLDENASKTAILLSLQSQSHAAAMEFQVSAANATKNVAGDVQLAKDTIGCDDALENICNGLADSTLYGCHVFMSLFDNDDSADEYDEQEMIEAQQSMDKGEIMIPEEAPMMQLMEEMNEAHQRLMIEGAIDENIPQEVIIEQEQEQQHMTLGEIIAIPQQEEHMLIMALEEDDPIVPRVVRKGHVLSDMFKEKEEDQGKHQRQQNNALPPTTVSARKLIASWPPKKQ</sequence>
<protein>
    <submittedName>
        <fullName evidence="2">Uncharacterized protein</fullName>
    </submittedName>
</protein>
<comment type="caution">
    <text evidence="2">The sequence shown here is derived from an EMBL/GenBank/DDBJ whole genome shotgun (WGS) entry which is preliminary data.</text>
</comment>
<dbReference type="AlphaFoldDB" id="A0AAD2JJP2"/>
<feature type="region of interest" description="Disordered" evidence="1">
    <location>
        <begin position="520"/>
        <end position="557"/>
    </location>
</feature>
<feature type="region of interest" description="Disordered" evidence="1">
    <location>
        <begin position="152"/>
        <end position="269"/>
    </location>
</feature>
<proteinExistence type="predicted"/>
<feature type="region of interest" description="Disordered" evidence="1">
    <location>
        <begin position="1"/>
        <end position="23"/>
    </location>
</feature>
<feature type="compositionally biased region" description="Low complexity" evidence="1">
    <location>
        <begin position="188"/>
        <end position="197"/>
    </location>
</feature>
<dbReference type="Proteomes" id="UP001295423">
    <property type="component" value="Unassembled WGS sequence"/>
</dbReference>
<feature type="compositionally biased region" description="Polar residues" evidence="1">
    <location>
        <begin position="152"/>
        <end position="166"/>
    </location>
</feature>
<feature type="compositionally biased region" description="Gly residues" evidence="1">
    <location>
        <begin position="121"/>
        <end position="130"/>
    </location>
</feature>
<evidence type="ECO:0000256" key="1">
    <source>
        <dbReference type="SAM" id="MobiDB-lite"/>
    </source>
</evidence>
<feature type="compositionally biased region" description="Basic and acidic residues" evidence="1">
    <location>
        <begin position="246"/>
        <end position="256"/>
    </location>
</feature>
<evidence type="ECO:0000313" key="3">
    <source>
        <dbReference type="Proteomes" id="UP001295423"/>
    </source>
</evidence>
<reference evidence="2" key="1">
    <citation type="submission" date="2023-08" db="EMBL/GenBank/DDBJ databases">
        <authorList>
            <person name="Audoor S."/>
            <person name="Bilcke G."/>
        </authorList>
    </citation>
    <scope>NUCLEOTIDE SEQUENCE</scope>
</reference>
<accession>A0AAD2JJP2</accession>
<name>A0AAD2JJP2_9STRA</name>
<feature type="compositionally biased region" description="Acidic residues" evidence="1">
    <location>
        <begin position="209"/>
        <end position="218"/>
    </location>
</feature>